<dbReference type="STRING" id="927083.DB32_008299"/>
<feature type="compositionally biased region" description="Pro residues" evidence="1">
    <location>
        <begin position="75"/>
        <end position="84"/>
    </location>
</feature>
<evidence type="ECO:0000256" key="2">
    <source>
        <dbReference type="SAM" id="Phobius"/>
    </source>
</evidence>
<dbReference type="KEGG" id="samy:DB32_008299"/>
<sequence>MGRCASRGPAGGHFEIVAPRTYGDCVRDAMRASATRSVESCNSPVAGGGSDDPPEDDGEGDGGDGEGDDAEEPHPAPNPPPMTPNPALDEQNRREAETAVGEMVVGVVLMVGGAAVIFVGAAVAGGTLGGGTPVALGLGAAGLSLASMGLGIARGGIDRREGARRDWAERNGTTPPFLCPTMRSPAGFLSFAASRPGDGSGSSGRRMSVLDAMRACACENNPLDAILAGLPGPFGGNSCELGARLRCLREEDDDVATPMDPECARLLGEDNQESLSSQLQQCGIISCGTDSWVTPDCRCESMSGGGLGGGFDACEHVLCPEGTVPRPNGYSCACTPPDEHVGPSIPGVECIPGFPCAGGGGGTPPTPPFP</sequence>
<keyword evidence="2" id="KW-1133">Transmembrane helix</keyword>
<dbReference type="AlphaFoldDB" id="A0A0F6W9V7"/>
<organism evidence="3 4">
    <name type="scientific">Sandaracinus amylolyticus</name>
    <dbReference type="NCBI Taxonomy" id="927083"/>
    <lineage>
        <taxon>Bacteria</taxon>
        <taxon>Pseudomonadati</taxon>
        <taxon>Myxococcota</taxon>
        <taxon>Polyangia</taxon>
        <taxon>Polyangiales</taxon>
        <taxon>Sandaracinaceae</taxon>
        <taxon>Sandaracinus</taxon>
    </lineage>
</organism>
<proteinExistence type="predicted"/>
<dbReference type="EMBL" id="CP011125">
    <property type="protein sequence ID" value="AKF11150.1"/>
    <property type="molecule type" value="Genomic_DNA"/>
</dbReference>
<feature type="transmembrane region" description="Helical" evidence="2">
    <location>
        <begin position="103"/>
        <end position="128"/>
    </location>
</feature>
<name>A0A0F6W9V7_9BACT</name>
<protein>
    <submittedName>
        <fullName evidence="3">Uncharacterized protein</fullName>
    </submittedName>
</protein>
<reference evidence="3 4" key="1">
    <citation type="submission" date="2015-03" db="EMBL/GenBank/DDBJ databases">
        <title>Genome assembly of Sandaracinus amylolyticus DSM 53668.</title>
        <authorList>
            <person name="Sharma G."/>
            <person name="Subramanian S."/>
        </authorList>
    </citation>
    <scope>NUCLEOTIDE SEQUENCE [LARGE SCALE GENOMIC DNA]</scope>
    <source>
        <strain evidence="3 4">DSM 53668</strain>
    </source>
</reference>
<feature type="transmembrane region" description="Helical" evidence="2">
    <location>
        <begin position="134"/>
        <end position="157"/>
    </location>
</feature>
<evidence type="ECO:0000313" key="3">
    <source>
        <dbReference type="EMBL" id="AKF11150.1"/>
    </source>
</evidence>
<evidence type="ECO:0000313" key="4">
    <source>
        <dbReference type="Proteomes" id="UP000034883"/>
    </source>
</evidence>
<feature type="compositionally biased region" description="Polar residues" evidence="1">
    <location>
        <begin position="34"/>
        <end position="43"/>
    </location>
</feature>
<dbReference type="Proteomes" id="UP000034883">
    <property type="component" value="Chromosome"/>
</dbReference>
<keyword evidence="2" id="KW-0472">Membrane</keyword>
<keyword evidence="4" id="KW-1185">Reference proteome</keyword>
<gene>
    <name evidence="3" type="ORF">DB32_008299</name>
</gene>
<evidence type="ECO:0000256" key="1">
    <source>
        <dbReference type="SAM" id="MobiDB-lite"/>
    </source>
</evidence>
<feature type="region of interest" description="Disordered" evidence="1">
    <location>
        <begin position="31"/>
        <end position="96"/>
    </location>
</feature>
<accession>A0A0F6W9V7</accession>
<keyword evidence="2" id="KW-0812">Transmembrane</keyword>
<feature type="compositionally biased region" description="Acidic residues" evidence="1">
    <location>
        <begin position="52"/>
        <end position="71"/>
    </location>
</feature>